<dbReference type="Proteomes" id="UP001341840">
    <property type="component" value="Unassembled WGS sequence"/>
</dbReference>
<protein>
    <submittedName>
        <fullName evidence="1">Uncharacterized protein</fullName>
    </submittedName>
</protein>
<name>A0ABU6WIA6_9FABA</name>
<organism evidence="1 2">
    <name type="scientific">Stylosanthes scabra</name>
    <dbReference type="NCBI Taxonomy" id="79078"/>
    <lineage>
        <taxon>Eukaryota</taxon>
        <taxon>Viridiplantae</taxon>
        <taxon>Streptophyta</taxon>
        <taxon>Embryophyta</taxon>
        <taxon>Tracheophyta</taxon>
        <taxon>Spermatophyta</taxon>
        <taxon>Magnoliopsida</taxon>
        <taxon>eudicotyledons</taxon>
        <taxon>Gunneridae</taxon>
        <taxon>Pentapetalae</taxon>
        <taxon>rosids</taxon>
        <taxon>fabids</taxon>
        <taxon>Fabales</taxon>
        <taxon>Fabaceae</taxon>
        <taxon>Papilionoideae</taxon>
        <taxon>50 kb inversion clade</taxon>
        <taxon>dalbergioids sensu lato</taxon>
        <taxon>Dalbergieae</taxon>
        <taxon>Pterocarpus clade</taxon>
        <taxon>Stylosanthes</taxon>
    </lineage>
</organism>
<sequence>MTPVEVILQDIKGNRLHVVLLRNSLISRWGQVLVEDKIFNMRCGGISRWKGGPRKMLTKTGKELQRLAIVVEDLE</sequence>
<gene>
    <name evidence="1" type="ORF">PIB30_052560</name>
</gene>
<keyword evidence="2" id="KW-1185">Reference proteome</keyword>
<comment type="caution">
    <text evidence="1">The sequence shown here is derived from an EMBL/GenBank/DDBJ whole genome shotgun (WGS) entry which is preliminary data.</text>
</comment>
<evidence type="ECO:0000313" key="2">
    <source>
        <dbReference type="Proteomes" id="UP001341840"/>
    </source>
</evidence>
<proteinExistence type="predicted"/>
<dbReference type="EMBL" id="JASCZI010181625">
    <property type="protein sequence ID" value="MED6184977.1"/>
    <property type="molecule type" value="Genomic_DNA"/>
</dbReference>
<reference evidence="1 2" key="1">
    <citation type="journal article" date="2023" name="Plants (Basel)">
        <title>Bridging the Gap: Combining Genomics and Transcriptomics Approaches to Understand Stylosanthes scabra, an Orphan Legume from the Brazilian Caatinga.</title>
        <authorList>
            <person name="Ferreira-Neto J.R.C."/>
            <person name="da Silva M.D."/>
            <person name="Binneck E."/>
            <person name="de Melo N.F."/>
            <person name="da Silva R.H."/>
            <person name="de Melo A.L.T.M."/>
            <person name="Pandolfi V."/>
            <person name="Bustamante F.O."/>
            <person name="Brasileiro-Vidal A.C."/>
            <person name="Benko-Iseppon A.M."/>
        </authorList>
    </citation>
    <scope>NUCLEOTIDE SEQUENCE [LARGE SCALE GENOMIC DNA]</scope>
    <source>
        <tissue evidence="1">Leaves</tissue>
    </source>
</reference>
<evidence type="ECO:0000313" key="1">
    <source>
        <dbReference type="EMBL" id="MED6184977.1"/>
    </source>
</evidence>
<accession>A0ABU6WIA6</accession>